<feature type="compositionally biased region" description="Basic residues" evidence="1">
    <location>
        <begin position="164"/>
        <end position="173"/>
    </location>
</feature>
<reference evidence="2" key="2">
    <citation type="submission" date="2020-09" db="EMBL/GenBank/DDBJ databases">
        <authorList>
            <person name="Sun Q."/>
            <person name="Kim S."/>
        </authorList>
    </citation>
    <scope>NUCLEOTIDE SEQUENCE</scope>
    <source>
        <strain evidence="2">KCTC 23224</strain>
    </source>
</reference>
<proteinExistence type="predicted"/>
<keyword evidence="3" id="KW-1185">Reference proteome</keyword>
<evidence type="ECO:0000256" key="1">
    <source>
        <dbReference type="SAM" id="MobiDB-lite"/>
    </source>
</evidence>
<reference evidence="2" key="1">
    <citation type="journal article" date="2014" name="Int. J. Syst. Evol. Microbiol.">
        <title>Complete genome sequence of Corynebacterium casei LMG S-19264T (=DSM 44701T), isolated from a smear-ripened cheese.</title>
        <authorList>
            <consortium name="US DOE Joint Genome Institute (JGI-PGF)"/>
            <person name="Walter F."/>
            <person name="Albersmeier A."/>
            <person name="Kalinowski J."/>
            <person name="Ruckert C."/>
        </authorList>
    </citation>
    <scope>NUCLEOTIDE SEQUENCE</scope>
    <source>
        <strain evidence="2">KCTC 23224</strain>
    </source>
</reference>
<protein>
    <submittedName>
        <fullName evidence="2">Uncharacterized protein</fullName>
    </submittedName>
</protein>
<feature type="compositionally biased region" description="Basic and acidic residues" evidence="1">
    <location>
        <begin position="174"/>
        <end position="183"/>
    </location>
</feature>
<feature type="region of interest" description="Disordered" evidence="1">
    <location>
        <begin position="164"/>
        <end position="189"/>
    </location>
</feature>
<gene>
    <name evidence="2" type="ORF">GCM10008106_07090</name>
</gene>
<dbReference type="Proteomes" id="UP000642809">
    <property type="component" value="Unassembled WGS sequence"/>
</dbReference>
<dbReference type="AlphaFoldDB" id="A0A8J3CUW9"/>
<accession>A0A8J3CUW9</accession>
<organism evidence="2 3">
    <name type="scientific">Mongoliitalea lutea</name>
    <dbReference type="NCBI Taxonomy" id="849756"/>
    <lineage>
        <taxon>Bacteria</taxon>
        <taxon>Pseudomonadati</taxon>
        <taxon>Bacteroidota</taxon>
        <taxon>Cytophagia</taxon>
        <taxon>Cytophagales</taxon>
        <taxon>Cyclobacteriaceae</taxon>
        <taxon>Mongoliitalea</taxon>
    </lineage>
</organism>
<comment type="caution">
    <text evidence="2">The sequence shown here is derived from an EMBL/GenBank/DDBJ whole genome shotgun (WGS) entry which is preliminary data.</text>
</comment>
<evidence type="ECO:0000313" key="3">
    <source>
        <dbReference type="Proteomes" id="UP000642809"/>
    </source>
</evidence>
<evidence type="ECO:0000313" key="2">
    <source>
        <dbReference type="EMBL" id="GHB28914.1"/>
    </source>
</evidence>
<sequence length="189" mass="21349">MLGWSALSYGQRYGSAVGLRLGSNDFSRTVGISATQRVLRHTTLEGIIQSDFSRNTTSHLLLRNHKPLISKRFNYYYGAGFSFGYEESFVKNRVTREITHTYANPTTGVDLVVGVEATVLGTVVSLDYKPNFNMAGREEFARGQVGVSARWVLVTGKEQDKKWRKKQRAKRKAAREPIGDRIRGVFQRN</sequence>
<name>A0A8J3CUW9_9BACT</name>
<dbReference type="EMBL" id="BMYF01000003">
    <property type="protein sequence ID" value="GHB28914.1"/>
    <property type="molecule type" value="Genomic_DNA"/>
</dbReference>